<evidence type="ECO:0000313" key="1">
    <source>
        <dbReference type="EMBL" id="KAJ0015110.1"/>
    </source>
</evidence>
<evidence type="ECO:0000313" key="2">
    <source>
        <dbReference type="Proteomes" id="UP001163603"/>
    </source>
</evidence>
<proteinExistence type="predicted"/>
<accession>A0ACC0XFB2</accession>
<organism evidence="1 2">
    <name type="scientific">Pistacia integerrima</name>
    <dbReference type="NCBI Taxonomy" id="434235"/>
    <lineage>
        <taxon>Eukaryota</taxon>
        <taxon>Viridiplantae</taxon>
        <taxon>Streptophyta</taxon>
        <taxon>Embryophyta</taxon>
        <taxon>Tracheophyta</taxon>
        <taxon>Spermatophyta</taxon>
        <taxon>Magnoliopsida</taxon>
        <taxon>eudicotyledons</taxon>
        <taxon>Gunneridae</taxon>
        <taxon>Pentapetalae</taxon>
        <taxon>rosids</taxon>
        <taxon>malvids</taxon>
        <taxon>Sapindales</taxon>
        <taxon>Anacardiaceae</taxon>
        <taxon>Pistacia</taxon>
    </lineage>
</organism>
<gene>
    <name evidence="1" type="ORF">Pint_19666</name>
</gene>
<keyword evidence="2" id="KW-1185">Reference proteome</keyword>
<name>A0ACC0XFB2_9ROSI</name>
<protein>
    <submittedName>
        <fullName evidence="1">Uncharacterized protein</fullName>
    </submittedName>
</protein>
<reference evidence="2" key="1">
    <citation type="journal article" date="2023" name="G3 (Bethesda)">
        <title>Genome assembly and association tests identify interacting loci associated with vigor, precocity, and sex in interspecific pistachio rootstocks.</title>
        <authorList>
            <person name="Palmer W."/>
            <person name="Jacygrad E."/>
            <person name="Sagayaradj S."/>
            <person name="Cavanaugh K."/>
            <person name="Han R."/>
            <person name="Bertier L."/>
            <person name="Beede B."/>
            <person name="Kafkas S."/>
            <person name="Golino D."/>
            <person name="Preece J."/>
            <person name="Michelmore R."/>
        </authorList>
    </citation>
    <scope>NUCLEOTIDE SEQUENCE [LARGE SCALE GENOMIC DNA]</scope>
</reference>
<sequence>MAGVTQTRDKINNFTLTLLLRRNRQYIDNGIHPTTAEIRMESRMLTLTLQTIIRPAVRDNRRCLDNESIAAHVERRGYTCFARTQRPGP</sequence>
<dbReference type="EMBL" id="CM047748">
    <property type="protein sequence ID" value="KAJ0015110.1"/>
    <property type="molecule type" value="Genomic_DNA"/>
</dbReference>
<dbReference type="Proteomes" id="UP001163603">
    <property type="component" value="Chromosome 13"/>
</dbReference>
<comment type="caution">
    <text evidence="1">The sequence shown here is derived from an EMBL/GenBank/DDBJ whole genome shotgun (WGS) entry which is preliminary data.</text>
</comment>